<protein>
    <submittedName>
        <fullName evidence="1">DsrE family protein</fullName>
    </submittedName>
</protein>
<dbReference type="RefSeq" id="WP_168062980.1">
    <property type="nucleotide sequence ID" value="NZ_VTOW01000005.1"/>
</dbReference>
<keyword evidence="2" id="KW-1185">Reference proteome</keyword>
<evidence type="ECO:0000313" key="1">
    <source>
        <dbReference type="EMBL" id="NKE73030.1"/>
    </source>
</evidence>
<gene>
    <name evidence="1" type="ORF">MNODULE_19945</name>
</gene>
<evidence type="ECO:0000313" key="2">
    <source>
        <dbReference type="Proteomes" id="UP000534783"/>
    </source>
</evidence>
<proteinExistence type="predicted"/>
<dbReference type="Pfam" id="PF02635">
    <property type="entry name" value="DsrE"/>
    <property type="match status" value="1"/>
</dbReference>
<name>A0A7X6ICZ0_9BACT</name>
<organism evidence="1 2">
    <name type="scientific">Candidatus Manganitrophus noduliformans</name>
    <dbReference type="NCBI Taxonomy" id="2606439"/>
    <lineage>
        <taxon>Bacteria</taxon>
        <taxon>Pseudomonadati</taxon>
        <taxon>Nitrospirota</taxon>
        <taxon>Nitrospiria</taxon>
        <taxon>Candidatus Troglogloeales</taxon>
        <taxon>Candidatus Manganitrophaceae</taxon>
        <taxon>Candidatus Manganitrophus</taxon>
    </lineage>
</organism>
<accession>A0A7X6ICZ0</accession>
<dbReference type="InterPro" id="IPR027396">
    <property type="entry name" value="DsrEFH-like"/>
</dbReference>
<dbReference type="InterPro" id="IPR003787">
    <property type="entry name" value="Sulphur_relay_DsrE/F-like"/>
</dbReference>
<dbReference type="SUPFAM" id="SSF75169">
    <property type="entry name" value="DsrEFH-like"/>
    <property type="match status" value="1"/>
</dbReference>
<reference evidence="1 2" key="1">
    <citation type="journal article" date="2020" name="Nature">
        <title>Bacterial chemolithoautotrophy via manganese oxidation.</title>
        <authorList>
            <person name="Yu H."/>
            <person name="Leadbetter J.R."/>
        </authorList>
    </citation>
    <scope>NUCLEOTIDE SEQUENCE [LARGE SCALE GENOMIC DNA]</scope>
    <source>
        <strain evidence="1 2">Mn-1</strain>
    </source>
</reference>
<sequence>MARYLIVDSRDLTEYTNGRYIQKVASKLKEDGNEVTLFLIENGVIAARKGGDIGKNLTDLSKRGAKVMVDDISCKARGVAQLADGVTQSNVDQLADLITEGSDKVIWY</sequence>
<dbReference type="Gene3D" id="3.40.1260.10">
    <property type="entry name" value="DsrEFH-like"/>
    <property type="match status" value="1"/>
</dbReference>
<comment type="caution">
    <text evidence="1">The sequence shown here is derived from an EMBL/GenBank/DDBJ whole genome shotgun (WGS) entry which is preliminary data.</text>
</comment>
<dbReference type="Proteomes" id="UP000534783">
    <property type="component" value="Unassembled WGS sequence"/>
</dbReference>
<dbReference type="AlphaFoldDB" id="A0A7X6ICZ0"/>
<dbReference type="EMBL" id="VTOW01000005">
    <property type="protein sequence ID" value="NKE73030.1"/>
    <property type="molecule type" value="Genomic_DNA"/>
</dbReference>